<dbReference type="InterPro" id="IPR036179">
    <property type="entry name" value="Ig-like_dom_sf"/>
</dbReference>
<evidence type="ECO:0000256" key="5">
    <source>
        <dbReference type="ARBA" id="ARBA00023170"/>
    </source>
</evidence>
<dbReference type="InterPro" id="IPR013106">
    <property type="entry name" value="Ig_V-set"/>
</dbReference>
<feature type="chain" id="PRO_5042908227" description="Ig-like domain-containing protein" evidence="7">
    <location>
        <begin position="19"/>
        <end position="128"/>
    </location>
</feature>
<name>A0AAN9HGW6_9TELE</name>
<evidence type="ECO:0000256" key="3">
    <source>
        <dbReference type="ARBA" id="ARBA00022989"/>
    </source>
</evidence>
<dbReference type="PANTHER" id="PTHR19256:SF65">
    <property type="entry name" value="T CELL RECEPTOR GAMMA CONSTANT 1-RELATED"/>
    <property type="match status" value="1"/>
</dbReference>
<dbReference type="Gene3D" id="2.60.40.10">
    <property type="entry name" value="Immunoglobulins"/>
    <property type="match status" value="1"/>
</dbReference>
<evidence type="ECO:0000256" key="6">
    <source>
        <dbReference type="ARBA" id="ARBA00023319"/>
    </source>
</evidence>
<dbReference type="InterPro" id="IPR013783">
    <property type="entry name" value="Ig-like_fold"/>
</dbReference>
<keyword evidence="4" id="KW-0472">Membrane</keyword>
<evidence type="ECO:0000256" key="1">
    <source>
        <dbReference type="ARBA" id="ARBA00004370"/>
    </source>
</evidence>
<keyword evidence="6" id="KW-0393">Immunoglobulin domain</keyword>
<dbReference type="SMART" id="SM00406">
    <property type="entry name" value="IGv"/>
    <property type="match status" value="1"/>
</dbReference>
<keyword evidence="5" id="KW-0675">Receptor</keyword>
<organism evidence="9 10">
    <name type="scientific">Phoxinus phoxinus</name>
    <name type="common">Eurasian minnow</name>
    <dbReference type="NCBI Taxonomy" id="58324"/>
    <lineage>
        <taxon>Eukaryota</taxon>
        <taxon>Metazoa</taxon>
        <taxon>Chordata</taxon>
        <taxon>Craniata</taxon>
        <taxon>Vertebrata</taxon>
        <taxon>Euteleostomi</taxon>
        <taxon>Actinopterygii</taxon>
        <taxon>Neopterygii</taxon>
        <taxon>Teleostei</taxon>
        <taxon>Ostariophysi</taxon>
        <taxon>Cypriniformes</taxon>
        <taxon>Leuciscidae</taxon>
        <taxon>Phoxininae</taxon>
        <taxon>Phoxinus</taxon>
    </lineage>
</organism>
<evidence type="ECO:0000256" key="2">
    <source>
        <dbReference type="ARBA" id="ARBA00022692"/>
    </source>
</evidence>
<evidence type="ECO:0000313" key="10">
    <source>
        <dbReference type="Proteomes" id="UP001364617"/>
    </source>
</evidence>
<dbReference type="EMBL" id="JAYKXH010000002">
    <property type="protein sequence ID" value="KAK7175399.1"/>
    <property type="molecule type" value="Genomic_DNA"/>
</dbReference>
<evidence type="ECO:0000256" key="4">
    <source>
        <dbReference type="ARBA" id="ARBA00023136"/>
    </source>
</evidence>
<proteinExistence type="predicted"/>
<reference evidence="9 10" key="1">
    <citation type="submission" date="2024-02" db="EMBL/GenBank/DDBJ databases">
        <title>Chromosome-level genome assembly of the Eurasian Minnow (Phoxinus phoxinus).</title>
        <authorList>
            <person name="Oriowo T.O."/>
            <person name="Martin S."/>
            <person name="Stange M."/>
            <person name="Chrysostomakis Y."/>
            <person name="Brown T."/>
            <person name="Winkler S."/>
            <person name="Kukowka S."/>
            <person name="Myers E.W."/>
            <person name="Bohne A."/>
        </authorList>
    </citation>
    <scope>NUCLEOTIDE SEQUENCE [LARGE SCALE GENOMIC DNA]</scope>
    <source>
        <strain evidence="9">ZFMK-TIS-60720</strain>
        <tissue evidence="9">Whole Organism</tissue>
    </source>
</reference>
<dbReference type="SMART" id="SM00409">
    <property type="entry name" value="IG"/>
    <property type="match status" value="1"/>
</dbReference>
<dbReference type="InterPro" id="IPR051117">
    <property type="entry name" value="TRG_var/const_region"/>
</dbReference>
<keyword evidence="10" id="KW-1185">Reference proteome</keyword>
<dbReference type="PANTHER" id="PTHR19256">
    <property type="entry name" value="T-CELL RECEPTOR GAMMA CHAIN"/>
    <property type="match status" value="1"/>
</dbReference>
<dbReference type="GO" id="GO:0016020">
    <property type="term" value="C:membrane"/>
    <property type="evidence" value="ECO:0007669"/>
    <property type="project" value="UniProtKB-SubCell"/>
</dbReference>
<evidence type="ECO:0000259" key="8">
    <source>
        <dbReference type="PROSITE" id="PS50835"/>
    </source>
</evidence>
<feature type="domain" description="Ig-like" evidence="8">
    <location>
        <begin position="19"/>
        <end position="128"/>
    </location>
</feature>
<protein>
    <recommendedName>
        <fullName evidence="8">Ig-like domain-containing protein</fullName>
    </recommendedName>
</protein>
<gene>
    <name evidence="9" type="ORF">R3I93_002337</name>
</gene>
<dbReference type="Pfam" id="PF07686">
    <property type="entry name" value="V-set"/>
    <property type="match status" value="1"/>
</dbReference>
<keyword evidence="7" id="KW-0732">Signal</keyword>
<evidence type="ECO:0000256" key="7">
    <source>
        <dbReference type="SAM" id="SignalP"/>
    </source>
</evidence>
<dbReference type="PROSITE" id="PS50835">
    <property type="entry name" value="IG_LIKE"/>
    <property type="match status" value="1"/>
</dbReference>
<keyword evidence="2" id="KW-0812">Transmembrane</keyword>
<dbReference type="InterPro" id="IPR007110">
    <property type="entry name" value="Ig-like_dom"/>
</dbReference>
<dbReference type="Proteomes" id="UP001364617">
    <property type="component" value="Unassembled WGS sequence"/>
</dbReference>
<sequence>MLIIFYFTLLTLLSCVRSAKVVTQKPSVLTEQKGKSVTLDCNIEKDESYVHWYKQSPNAAPQFVLRYHHSQLSSFSSPDLYGDGFPSSRFTSRVQSNIDYNLIISNVDVGDSAVYYCGTWDSNEYVSQ</sequence>
<keyword evidence="3" id="KW-1133">Transmembrane helix</keyword>
<dbReference type="CDD" id="cd00099">
    <property type="entry name" value="IgV"/>
    <property type="match status" value="1"/>
</dbReference>
<accession>A0AAN9HGW6</accession>
<comment type="caution">
    <text evidence="9">The sequence shown here is derived from an EMBL/GenBank/DDBJ whole genome shotgun (WGS) entry which is preliminary data.</text>
</comment>
<dbReference type="AlphaFoldDB" id="A0AAN9HGW6"/>
<evidence type="ECO:0000313" key="9">
    <source>
        <dbReference type="EMBL" id="KAK7175399.1"/>
    </source>
</evidence>
<dbReference type="SUPFAM" id="SSF48726">
    <property type="entry name" value="Immunoglobulin"/>
    <property type="match status" value="1"/>
</dbReference>
<dbReference type="InterPro" id="IPR003599">
    <property type="entry name" value="Ig_sub"/>
</dbReference>
<feature type="signal peptide" evidence="7">
    <location>
        <begin position="1"/>
        <end position="18"/>
    </location>
</feature>
<comment type="subcellular location">
    <subcellularLocation>
        <location evidence="1">Membrane</location>
    </subcellularLocation>
</comment>